<dbReference type="STRING" id="763407.A0A162N7S9"/>
<evidence type="ECO:0000313" key="2">
    <source>
        <dbReference type="Proteomes" id="UP000077315"/>
    </source>
</evidence>
<dbReference type="InParanoid" id="A0A162N7S9"/>
<dbReference type="RefSeq" id="XP_018289948.1">
    <property type="nucleotide sequence ID" value="XM_018431746.1"/>
</dbReference>
<organism evidence="1 2">
    <name type="scientific">Phycomyces blakesleeanus (strain ATCC 8743b / DSM 1359 / FGSC 10004 / NBRC 33097 / NRRL 1555)</name>
    <dbReference type="NCBI Taxonomy" id="763407"/>
    <lineage>
        <taxon>Eukaryota</taxon>
        <taxon>Fungi</taxon>
        <taxon>Fungi incertae sedis</taxon>
        <taxon>Mucoromycota</taxon>
        <taxon>Mucoromycotina</taxon>
        <taxon>Mucoromycetes</taxon>
        <taxon>Mucorales</taxon>
        <taxon>Phycomycetaceae</taxon>
        <taxon>Phycomyces</taxon>
    </lineage>
</organism>
<proteinExistence type="predicted"/>
<dbReference type="EMBL" id="KV440984">
    <property type="protein sequence ID" value="OAD71908.1"/>
    <property type="molecule type" value="Genomic_DNA"/>
</dbReference>
<protein>
    <submittedName>
        <fullName evidence="1">Uncharacterized protein</fullName>
    </submittedName>
</protein>
<dbReference type="GeneID" id="28992652"/>
<keyword evidence="2" id="KW-1185">Reference proteome</keyword>
<reference evidence="2" key="1">
    <citation type="submission" date="2015-06" db="EMBL/GenBank/DDBJ databases">
        <title>Expansion of signal transduction pathways in fungi by whole-genome duplication.</title>
        <authorList>
            <consortium name="DOE Joint Genome Institute"/>
            <person name="Corrochano L.M."/>
            <person name="Kuo A."/>
            <person name="Marcet-Houben M."/>
            <person name="Polaino S."/>
            <person name="Salamov A."/>
            <person name="Villalobos J.M."/>
            <person name="Alvarez M.I."/>
            <person name="Avalos J."/>
            <person name="Benito E.P."/>
            <person name="Benoit I."/>
            <person name="Burger G."/>
            <person name="Camino L.P."/>
            <person name="Canovas D."/>
            <person name="Cerda-Olmedo E."/>
            <person name="Cheng J.-F."/>
            <person name="Dominguez A."/>
            <person name="Elias M."/>
            <person name="Eslava A.P."/>
            <person name="Glaser F."/>
            <person name="Grimwood J."/>
            <person name="Gutierrez G."/>
            <person name="Heitman J."/>
            <person name="Henrissat B."/>
            <person name="Iturriaga E.A."/>
            <person name="Lang B.F."/>
            <person name="Lavin J.L."/>
            <person name="Lee S."/>
            <person name="Li W."/>
            <person name="Lindquist E."/>
            <person name="Lopez-Garcia S."/>
            <person name="Luque E.M."/>
            <person name="Marcos A.T."/>
            <person name="Martin J."/>
            <person name="McCluskey K."/>
            <person name="Medina H.R."/>
            <person name="Miralles-Duran A."/>
            <person name="Miyazaki A."/>
            <person name="Munoz-Torres E."/>
            <person name="Oguiza J.A."/>
            <person name="Ohm R."/>
            <person name="Olmedo M."/>
            <person name="Orejas M."/>
            <person name="Ortiz-Castellanos L."/>
            <person name="Pisabarro A.G."/>
            <person name="Rodriguez-Romero J."/>
            <person name="Ruiz-Herrera J."/>
            <person name="Ruiz-Vazquez R."/>
            <person name="Sanz C."/>
            <person name="Schackwitz W."/>
            <person name="Schmutz J."/>
            <person name="Shahriari M."/>
            <person name="Shelest E."/>
            <person name="Silva-Franco F."/>
            <person name="Soanes D."/>
            <person name="Syed K."/>
            <person name="Tagua V.G."/>
            <person name="Talbot N.J."/>
            <person name="Thon M."/>
            <person name="De vries R.P."/>
            <person name="Wiebenga A."/>
            <person name="Yadav J.S."/>
            <person name="Braun E.L."/>
            <person name="Baker S."/>
            <person name="Garre V."/>
            <person name="Horwitz B."/>
            <person name="Torres-Martinez S."/>
            <person name="Idnurm A."/>
            <person name="Herrera-Estrella A."/>
            <person name="Gabaldon T."/>
            <person name="Grigoriev I.V."/>
        </authorList>
    </citation>
    <scope>NUCLEOTIDE SEQUENCE [LARGE SCALE GENOMIC DNA]</scope>
    <source>
        <strain evidence="2">NRRL 1555(-)</strain>
    </source>
</reference>
<accession>A0A162N7S9</accession>
<sequence>MSPLSTNSATFKRRFFNKLDKEEPERLLDQKEAESSRSTDLSTFVGSNAFVASQNSSSNNVSKFELALKALSMKVHTSTAEIYIMPLEISKYPYTIGPTESVFKQTYMKSVSVETDDRTDIGLRAEDNEESSLTLFQVNTLTL</sequence>
<dbReference type="Proteomes" id="UP000077315">
    <property type="component" value="Unassembled WGS sequence"/>
</dbReference>
<name>A0A162N7S9_PHYB8</name>
<dbReference type="VEuPathDB" id="FungiDB:PHYBLDRAFT_146887"/>
<dbReference type="AlphaFoldDB" id="A0A162N7S9"/>
<evidence type="ECO:0000313" key="1">
    <source>
        <dbReference type="EMBL" id="OAD71908.1"/>
    </source>
</evidence>
<gene>
    <name evidence="1" type="ORF">PHYBLDRAFT_146887</name>
</gene>